<dbReference type="InterPro" id="IPR008969">
    <property type="entry name" value="CarboxyPept-like_regulatory"/>
</dbReference>
<dbReference type="NCBIfam" id="TIGR04056">
    <property type="entry name" value="OMP_RagA_SusC"/>
    <property type="match status" value="1"/>
</dbReference>
<accession>A0ABS5VUW2</accession>
<evidence type="ECO:0000256" key="2">
    <source>
        <dbReference type="ARBA" id="ARBA00022448"/>
    </source>
</evidence>
<feature type="signal peptide" evidence="10">
    <location>
        <begin position="1"/>
        <end position="19"/>
    </location>
</feature>
<keyword evidence="7 8" id="KW-0998">Cell outer membrane</keyword>
<dbReference type="EMBL" id="JAHESD010000049">
    <property type="protein sequence ID" value="MBT1705220.1"/>
    <property type="molecule type" value="Genomic_DNA"/>
</dbReference>
<keyword evidence="13" id="KW-0675">Receptor</keyword>
<reference evidence="13 14" key="1">
    <citation type="submission" date="2021-05" db="EMBL/GenBank/DDBJ databases">
        <title>A Polyphasic approach of four new species of the genus Ohtaekwangia: Ohtaekwangia histidinii sp. nov., Ohtaekwangia cretensis sp. nov., Ohtaekwangia indiensis sp. nov., Ohtaekwangia reichenbachii sp. nov. from diverse environment.</title>
        <authorList>
            <person name="Octaviana S."/>
        </authorList>
    </citation>
    <scope>NUCLEOTIDE SEQUENCE [LARGE SCALE GENOMIC DNA]</scope>
    <source>
        <strain evidence="13 14">PWU20</strain>
    </source>
</reference>
<dbReference type="RefSeq" id="WP_254155173.1">
    <property type="nucleotide sequence ID" value="NZ_JAHESD010000049.1"/>
</dbReference>
<organism evidence="13 14">
    <name type="scientific">Chryseosolibacter indicus</name>
    <dbReference type="NCBI Taxonomy" id="2782351"/>
    <lineage>
        <taxon>Bacteria</taxon>
        <taxon>Pseudomonadati</taxon>
        <taxon>Bacteroidota</taxon>
        <taxon>Cytophagia</taxon>
        <taxon>Cytophagales</taxon>
        <taxon>Chryseotaleaceae</taxon>
        <taxon>Chryseosolibacter</taxon>
    </lineage>
</organism>
<dbReference type="Gene3D" id="2.40.170.20">
    <property type="entry name" value="TonB-dependent receptor, beta-barrel domain"/>
    <property type="match status" value="1"/>
</dbReference>
<protein>
    <submittedName>
        <fullName evidence="13">TonB-dependent receptor</fullName>
    </submittedName>
</protein>
<comment type="caution">
    <text evidence="13">The sequence shown here is derived from an EMBL/GenBank/DDBJ whole genome shotgun (WGS) entry which is preliminary data.</text>
</comment>
<evidence type="ECO:0000256" key="6">
    <source>
        <dbReference type="ARBA" id="ARBA00023136"/>
    </source>
</evidence>
<feature type="chain" id="PRO_5045285236" evidence="10">
    <location>
        <begin position="20"/>
        <end position="1014"/>
    </location>
</feature>
<dbReference type="SUPFAM" id="SSF49464">
    <property type="entry name" value="Carboxypeptidase regulatory domain-like"/>
    <property type="match status" value="1"/>
</dbReference>
<dbReference type="Pfam" id="PF13715">
    <property type="entry name" value="CarbopepD_reg_2"/>
    <property type="match status" value="1"/>
</dbReference>
<dbReference type="Gene3D" id="2.170.130.10">
    <property type="entry name" value="TonB-dependent receptor, plug domain"/>
    <property type="match status" value="1"/>
</dbReference>
<evidence type="ECO:0000256" key="3">
    <source>
        <dbReference type="ARBA" id="ARBA00022452"/>
    </source>
</evidence>
<keyword evidence="2 8" id="KW-0813">Transport</keyword>
<dbReference type="Gene3D" id="2.60.40.1120">
    <property type="entry name" value="Carboxypeptidase-like, regulatory domain"/>
    <property type="match status" value="1"/>
</dbReference>
<dbReference type="Pfam" id="PF07715">
    <property type="entry name" value="Plug"/>
    <property type="match status" value="1"/>
</dbReference>
<dbReference type="InterPro" id="IPR023997">
    <property type="entry name" value="TonB-dep_OMP_SusC/RagA_CS"/>
</dbReference>
<evidence type="ECO:0000256" key="9">
    <source>
        <dbReference type="RuleBase" id="RU003357"/>
    </source>
</evidence>
<dbReference type="InterPro" id="IPR036942">
    <property type="entry name" value="Beta-barrel_TonB_sf"/>
</dbReference>
<dbReference type="InterPro" id="IPR000531">
    <property type="entry name" value="Beta-barrel_TonB"/>
</dbReference>
<evidence type="ECO:0000313" key="13">
    <source>
        <dbReference type="EMBL" id="MBT1705220.1"/>
    </source>
</evidence>
<dbReference type="InterPro" id="IPR023996">
    <property type="entry name" value="TonB-dep_OMP_SusC/RagA"/>
</dbReference>
<evidence type="ECO:0000256" key="8">
    <source>
        <dbReference type="PROSITE-ProRule" id="PRU01360"/>
    </source>
</evidence>
<evidence type="ECO:0000259" key="11">
    <source>
        <dbReference type="Pfam" id="PF00593"/>
    </source>
</evidence>
<evidence type="ECO:0000313" key="14">
    <source>
        <dbReference type="Proteomes" id="UP000772618"/>
    </source>
</evidence>
<evidence type="ECO:0000256" key="1">
    <source>
        <dbReference type="ARBA" id="ARBA00004571"/>
    </source>
</evidence>
<keyword evidence="3 8" id="KW-1134">Transmembrane beta strand</keyword>
<keyword evidence="14" id="KW-1185">Reference proteome</keyword>
<dbReference type="SUPFAM" id="SSF56935">
    <property type="entry name" value="Porins"/>
    <property type="match status" value="1"/>
</dbReference>
<evidence type="ECO:0000256" key="7">
    <source>
        <dbReference type="ARBA" id="ARBA00023237"/>
    </source>
</evidence>
<keyword evidence="6 8" id="KW-0472">Membrane</keyword>
<gene>
    <name evidence="13" type="ORF">KK060_18145</name>
</gene>
<sequence>MRKFLLAVMACLLAYVGYAQQKTIRGTVTSSEDGAAAPGVNVFVKGTTNGTTTDVSGNFTLEIDEGQNTLIFSFIGFKTVEMEIGSRTVLDIQLEPNVTELSEVIVVGYGTQIKQDLTGNVASVSGKDIQNIPVPSFDQAMQGRAAGVFIESGNGKLGQGIKVRVRGAASVSASNEPLYVVDGIIVTTDNLSSTDAPTNPLANINSNDIESMEILKDAAAASIYGSRAANGVVLITTKRGKAGKTTFNINYLKGFSSPTRTAKWLKGAQYYDAFKEAFDNTDAILQRDEGADFGSYMYDEPGMTFDDVLDTELGDWSRNANENWADNAYRDDAGIDQFDISASGGTDKTRFFTSLQISDQTGILIKDRYKKISGRANLDHQATEKLSLGINFSLSRSINNRLSDDNEFTTPMQLLALPPIQPAYNEDGTLNKNTVYFNGLISAANSTNETTVLRNISNLFAVYKFTPNLTFRSEFGIDILNQNEERWSGREVDSQTGYINGGAFSAWKNVLNYSTNNYFSFNKLFNGHNVEAIAGMSFQKTERDETTASAQTFPNDAFRVLNNASVITDVGGTPTDYSFLSYFSRVNYKFSNKYLLSLSGRIDGSSKFGKDNRYGFFPAASAGWIISQEQFAEAFRNTISFLKMRGSIGLTGNAPTQNFAALGLYSASTYDVQGGIYPSQLANPDLKWETTLQIDFGIDFGLFNDRITGEIDYYIKNTSDVLLNRNVPGITGYLTQFVNIGEIENKGFEFVLNSQNVIGNFSWSTSFNFARNRNKIVNLDNNVIEGGILNRAVEGQPIGVFYGIEYAGVDPENGDALFYVNDPENASDETTNAYNNAFRTVIGNPNPDFIGGLTNTFSYKGFDLNILFQFVYGNDVYNAAGKFQRANFTYFDNQLVEDYEKAWREPGDVTDVPESRLFLENGSQESSRFLQDASYVRLKNLTFGYNFPKTMIRRASLESLRLYVSAQNLLTFTKYDLNDPEVNTDYLAGNIGQGNDFYAAPQIKTISFGVSLGF</sequence>
<dbReference type="InterPro" id="IPR012910">
    <property type="entry name" value="Plug_dom"/>
</dbReference>
<evidence type="ECO:0000256" key="5">
    <source>
        <dbReference type="ARBA" id="ARBA00023077"/>
    </source>
</evidence>
<keyword evidence="4 8" id="KW-0812">Transmembrane</keyword>
<dbReference type="PROSITE" id="PS52016">
    <property type="entry name" value="TONB_DEPENDENT_REC_3"/>
    <property type="match status" value="1"/>
</dbReference>
<keyword evidence="10" id="KW-0732">Signal</keyword>
<dbReference type="Proteomes" id="UP000772618">
    <property type="component" value="Unassembled WGS sequence"/>
</dbReference>
<comment type="similarity">
    <text evidence="8 9">Belongs to the TonB-dependent receptor family.</text>
</comment>
<evidence type="ECO:0000256" key="4">
    <source>
        <dbReference type="ARBA" id="ARBA00022692"/>
    </source>
</evidence>
<dbReference type="Pfam" id="PF00593">
    <property type="entry name" value="TonB_dep_Rec_b-barrel"/>
    <property type="match status" value="1"/>
</dbReference>
<proteinExistence type="inferred from homology"/>
<dbReference type="InterPro" id="IPR039426">
    <property type="entry name" value="TonB-dep_rcpt-like"/>
</dbReference>
<feature type="domain" description="TonB-dependent receptor plug" evidence="12">
    <location>
        <begin position="114"/>
        <end position="232"/>
    </location>
</feature>
<comment type="subcellular location">
    <subcellularLocation>
        <location evidence="1 8">Cell outer membrane</location>
        <topology evidence="1 8">Multi-pass membrane protein</topology>
    </subcellularLocation>
</comment>
<feature type="domain" description="TonB-dependent receptor-like beta-barrel" evidence="11">
    <location>
        <begin position="439"/>
        <end position="969"/>
    </location>
</feature>
<evidence type="ECO:0000259" key="12">
    <source>
        <dbReference type="Pfam" id="PF07715"/>
    </source>
</evidence>
<name>A0ABS5VUW2_9BACT</name>
<keyword evidence="5 9" id="KW-0798">TonB box</keyword>
<dbReference type="NCBIfam" id="TIGR04057">
    <property type="entry name" value="SusC_RagA_signa"/>
    <property type="match status" value="1"/>
</dbReference>
<evidence type="ECO:0000256" key="10">
    <source>
        <dbReference type="SAM" id="SignalP"/>
    </source>
</evidence>
<dbReference type="InterPro" id="IPR037066">
    <property type="entry name" value="Plug_dom_sf"/>
</dbReference>